<dbReference type="OrthoDB" id="198735at2759"/>
<feature type="domain" description="Malonyl-CoA:ACP transacylase (MAT)" evidence="3">
    <location>
        <begin position="283"/>
        <end position="611"/>
    </location>
</feature>
<dbReference type="InterPro" id="IPR014710">
    <property type="entry name" value="RmlC-like_jellyroll"/>
</dbReference>
<dbReference type="Proteomes" id="UP000007797">
    <property type="component" value="Unassembled WGS sequence"/>
</dbReference>
<dbReference type="EMBL" id="GL883021">
    <property type="protein sequence ID" value="EGG16777.1"/>
    <property type="molecule type" value="Genomic_DNA"/>
</dbReference>
<dbReference type="GeneID" id="14869245"/>
<dbReference type="Gene3D" id="3.40.366.10">
    <property type="entry name" value="Malonyl-Coenzyme A Acyl Carrier Protein, domain 2"/>
    <property type="match status" value="1"/>
</dbReference>
<accession>F4Q355</accession>
<evidence type="ECO:0000313" key="4">
    <source>
        <dbReference type="EMBL" id="EGG16777.1"/>
    </source>
</evidence>
<evidence type="ECO:0000313" key="5">
    <source>
        <dbReference type="Proteomes" id="UP000007797"/>
    </source>
</evidence>
<dbReference type="InterPro" id="IPR014043">
    <property type="entry name" value="Acyl_transferase_dom"/>
</dbReference>
<name>F4Q355_CACFS</name>
<dbReference type="CDD" id="cd02247">
    <property type="entry name" value="cupin_pirin_C"/>
    <property type="match status" value="1"/>
</dbReference>
<evidence type="ECO:0000256" key="2">
    <source>
        <dbReference type="RuleBase" id="RU003457"/>
    </source>
</evidence>
<dbReference type="PANTHER" id="PTHR13903:SF8">
    <property type="entry name" value="PIRIN"/>
    <property type="match status" value="1"/>
</dbReference>
<dbReference type="AlphaFoldDB" id="F4Q355"/>
<dbReference type="PANTHER" id="PTHR13903">
    <property type="entry name" value="PIRIN-RELATED"/>
    <property type="match status" value="1"/>
</dbReference>
<sequence>MSSRIVSKIAKGRDTSDGAGVKLKRVIGGPILDLDPFLLLDEFKSDKADDYIEGFPSHPHRGFETVTYMLAGVMEHQDHKGNKGLLTPGSIQWMTAGRGIIHSEMPKQENGLMHGFQLWVNLPSKLKMMEPRYQDIPPSDVPVLKEQGVTVKVLAGKYHGQEGPVSGIITNPLYLDVELAAGATFSEEIPVGHSSFAYVFQGDASFGPKDNQKQVNTSHAAVLDGNAGQTHIDVTAGDKGARFILIAAAPINEKVCRYGPFVMTTNEEINQAFDDYHSGLALLFPGQGSQVVGMTKDLVQDYPYLMPLFKEADRLLSFNLSNVMWNSEMQELKQTEVTQPAVLLHSNAILQVLEKEIPNFVTPPPPSSSSSTSSTLFKVDFMLGHSLGEYTALMASKSLEFNDAIQLVRNRGSMMKQSKDGKMAALLSKANMLTNGSYQSIKSTAQEMFDQSSGQDIVSVSNINSPSQLVISGNESGVTKLIDVGKKNKWFNKAIRLEVSAAFHSPLMKDCSQEYNSNYLNKIHFNQPIIPVISNVTAKPYKGQDSIKPILSKQMVSTVDWVSSIQYCIDKWENEKEKGYFIEIGPNKVLSQLLNQSHPNFQTISIGTSEELKEFIKKYKDNTLFNE</sequence>
<dbReference type="SMART" id="SM00827">
    <property type="entry name" value="PKS_AT"/>
    <property type="match status" value="1"/>
</dbReference>
<dbReference type="GO" id="GO:0016740">
    <property type="term" value="F:transferase activity"/>
    <property type="evidence" value="ECO:0007669"/>
    <property type="project" value="InterPro"/>
</dbReference>
<dbReference type="InterPro" id="IPR001227">
    <property type="entry name" value="Ac_transferase_dom_sf"/>
</dbReference>
<evidence type="ECO:0000256" key="1">
    <source>
        <dbReference type="ARBA" id="ARBA00008416"/>
    </source>
</evidence>
<gene>
    <name evidence="4" type="ORF">DFA_07755</name>
</gene>
<proteinExistence type="inferred from homology"/>
<dbReference type="SUPFAM" id="SSF55048">
    <property type="entry name" value="Probable ACP-binding domain of malonyl-CoA ACP transacylase"/>
    <property type="match status" value="1"/>
</dbReference>
<dbReference type="InterPro" id="IPR003829">
    <property type="entry name" value="Pirin_N_dom"/>
</dbReference>
<dbReference type="STRING" id="1054147.F4Q355"/>
<dbReference type="Pfam" id="PF02678">
    <property type="entry name" value="Pirin"/>
    <property type="match status" value="1"/>
</dbReference>
<dbReference type="SUPFAM" id="SSF51182">
    <property type="entry name" value="RmlC-like cupins"/>
    <property type="match status" value="1"/>
</dbReference>
<dbReference type="RefSeq" id="XP_004355251.1">
    <property type="nucleotide sequence ID" value="XM_004355199.1"/>
</dbReference>
<dbReference type="KEGG" id="dfa:DFA_07755"/>
<protein>
    <submittedName>
        <fullName evidence="4">Pirin family protein</fullName>
    </submittedName>
</protein>
<dbReference type="Pfam" id="PF00698">
    <property type="entry name" value="Acyl_transf_1"/>
    <property type="match status" value="1"/>
</dbReference>
<dbReference type="InterPro" id="IPR016036">
    <property type="entry name" value="Malonyl_transacylase_ACP-bd"/>
</dbReference>
<keyword evidence="5" id="KW-1185">Reference proteome</keyword>
<dbReference type="Pfam" id="PF05726">
    <property type="entry name" value="Pirin_C"/>
    <property type="match status" value="1"/>
</dbReference>
<dbReference type="CDD" id="cd02909">
    <property type="entry name" value="cupin_pirin_N"/>
    <property type="match status" value="1"/>
</dbReference>
<dbReference type="InterPro" id="IPR012093">
    <property type="entry name" value="Pirin"/>
</dbReference>
<organism evidence="4 5">
    <name type="scientific">Cavenderia fasciculata</name>
    <name type="common">Slime mold</name>
    <name type="synonym">Dictyostelium fasciculatum</name>
    <dbReference type="NCBI Taxonomy" id="261658"/>
    <lineage>
        <taxon>Eukaryota</taxon>
        <taxon>Amoebozoa</taxon>
        <taxon>Evosea</taxon>
        <taxon>Eumycetozoa</taxon>
        <taxon>Dictyostelia</taxon>
        <taxon>Acytosteliales</taxon>
        <taxon>Cavenderiaceae</taxon>
        <taxon>Cavenderia</taxon>
    </lineage>
</organism>
<dbReference type="InterPro" id="IPR008778">
    <property type="entry name" value="Pirin_C_dom"/>
</dbReference>
<dbReference type="SUPFAM" id="SSF52151">
    <property type="entry name" value="FabD/lysophospholipase-like"/>
    <property type="match status" value="1"/>
</dbReference>
<evidence type="ECO:0000259" key="3">
    <source>
        <dbReference type="SMART" id="SM00827"/>
    </source>
</evidence>
<reference evidence="5" key="1">
    <citation type="journal article" date="2011" name="Genome Res.">
        <title>Phylogeny-wide analysis of social amoeba genomes highlights ancient origins for complex intercellular communication.</title>
        <authorList>
            <person name="Heidel A.J."/>
            <person name="Lawal H.M."/>
            <person name="Felder M."/>
            <person name="Schilde C."/>
            <person name="Helps N.R."/>
            <person name="Tunggal B."/>
            <person name="Rivero F."/>
            <person name="John U."/>
            <person name="Schleicher M."/>
            <person name="Eichinger L."/>
            <person name="Platzer M."/>
            <person name="Noegel A.A."/>
            <person name="Schaap P."/>
            <person name="Gloeckner G."/>
        </authorList>
    </citation>
    <scope>NUCLEOTIDE SEQUENCE [LARGE SCALE GENOMIC DNA]</scope>
    <source>
        <strain evidence="5">SH3</strain>
    </source>
</reference>
<dbReference type="Gene3D" id="3.30.70.250">
    <property type="entry name" value="Malonyl-CoA ACP transacylase, ACP-binding"/>
    <property type="match status" value="1"/>
</dbReference>
<dbReference type="InterPro" id="IPR011051">
    <property type="entry name" value="RmlC_Cupin_sf"/>
</dbReference>
<comment type="similarity">
    <text evidence="1 2">Belongs to the pirin family.</text>
</comment>
<dbReference type="Gene3D" id="2.60.120.10">
    <property type="entry name" value="Jelly Rolls"/>
    <property type="match status" value="2"/>
</dbReference>
<dbReference type="InterPro" id="IPR016035">
    <property type="entry name" value="Acyl_Trfase/lysoPLipase"/>
</dbReference>